<dbReference type="RefSeq" id="WP_179975711.1">
    <property type="nucleotide sequence ID" value="NZ_CP049075.1"/>
</dbReference>
<proteinExistence type="predicted"/>
<feature type="transmembrane region" description="Helical" evidence="1">
    <location>
        <begin position="46"/>
        <end position="71"/>
    </location>
</feature>
<dbReference type="EMBL" id="CP049075">
    <property type="protein sequence ID" value="QLI05139.1"/>
    <property type="molecule type" value="Genomic_DNA"/>
</dbReference>
<evidence type="ECO:0000313" key="2">
    <source>
        <dbReference type="EMBL" id="QLI05139.1"/>
    </source>
</evidence>
<keyword evidence="1" id="KW-0472">Membrane</keyword>
<keyword evidence="1" id="KW-1133">Transmembrane helix</keyword>
<protein>
    <submittedName>
        <fullName evidence="2">Putative membrane protein</fullName>
    </submittedName>
</protein>
<organism evidence="2 3">
    <name type="scientific">Candidatus Campylobacter infans</name>
    <dbReference type="NCBI Taxonomy" id="2561898"/>
    <lineage>
        <taxon>Bacteria</taxon>
        <taxon>Pseudomonadati</taxon>
        <taxon>Campylobacterota</taxon>
        <taxon>Epsilonproteobacteria</taxon>
        <taxon>Campylobacterales</taxon>
        <taxon>Campylobacteraceae</taxon>
        <taxon>Campylobacter</taxon>
    </lineage>
</organism>
<dbReference type="KEGG" id="cinf:CINF_0617"/>
<dbReference type="AlphaFoldDB" id="A0A7H9CK36"/>
<feature type="transmembrane region" description="Helical" evidence="1">
    <location>
        <begin position="83"/>
        <end position="101"/>
    </location>
</feature>
<sequence>MKTKLLGKFLAVFVALQTFLFAKGNTNIADKLATDINAEIENVGSSIASVVNTISATLGIIWIVIMLLMAFFAMEQIKQHAKLLVGALIVIGAVYGLSSAMM</sequence>
<evidence type="ECO:0000313" key="3">
    <source>
        <dbReference type="Proteomes" id="UP000509414"/>
    </source>
</evidence>
<gene>
    <name evidence="2" type="ORF">CINF_0617</name>
</gene>
<reference evidence="2 3" key="1">
    <citation type="submission" date="2020-02" db="EMBL/GenBank/DDBJ databases">
        <title>Complete genome sequence of the novel Campylobacter species Candidatus Campylobacter infans.</title>
        <authorList>
            <person name="Duim B."/>
            <person name="Zomer A."/>
            <person name="van der Graaf L."/>
            <person name="Wagenaar J."/>
        </authorList>
    </citation>
    <scope>NUCLEOTIDE SEQUENCE [LARGE SCALE GENOMIC DNA]</scope>
    <source>
        <strain evidence="2 3">19S00001</strain>
    </source>
</reference>
<keyword evidence="1" id="KW-0812">Transmembrane</keyword>
<dbReference type="Proteomes" id="UP000509414">
    <property type="component" value="Chromosome"/>
</dbReference>
<accession>A0A7H9CK36</accession>
<evidence type="ECO:0000256" key="1">
    <source>
        <dbReference type="SAM" id="Phobius"/>
    </source>
</evidence>
<name>A0A7H9CK36_9BACT</name>
<keyword evidence="3" id="KW-1185">Reference proteome</keyword>